<keyword evidence="3" id="KW-0813">Transport</keyword>
<evidence type="ECO:0000256" key="7">
    <source>
        <dbReference type="ARBA" id="ARBA00023136"/>
    </source>
</evidence>
<dbReference type="InterPro" id="IPR002549">
    <property type="entry name" value="AI-2E-like"/>
</dbReference>
<feature type="transmembrane region" description="Helical" evidence="9">
    <location>
        <begin position="80"/>
        <end position="101"/>
    </location>
</feature>
<evidence type="ECO:0000256" key="8">
    <source>
        <dbReference type="SAM" id="MobiDB-lite"/>
    </source>
</evidence>
<keyword evidence="11" id="KW-1185">Reference proteome</keyword>
<proteinExistence type="inferred from homology"/>
<feature type="transmembrane region" description="Helical" evidence="9">
    <location>
        <begin position="350"/>
        <end position="381"/>
    </location>
</feature>
<protein>
    <submittedName>
        <fullName evidence="10">AI-2E family transporter</fullName>
    </submittedName>
</protein>
<sequence length="392" mass="41157">MSAQSGPESAREEHGAVEETGVNGADPGPTDAVQASWKGPQGPPHRDPRGGRRQSWVTVGFALGLGASLAWLAVQTVLRVSSMLTLLLLAVFVAISLEPLVVWFTRRGLRRGWAVAIVLTGFIVVLGGFLALVIPPVAKEINALVDAVPHWLEQLHDHQSAIGRLEDRYHLVERAKQQIGSGDGATGLAGGVLGAGQMVLSTVTSTAIVITVTLYCMAALPTIKQFCYRFVAASRRERVEGVAEEIMNRIGKFMLGNLVTSGIAGVATFGWCASTGVPYAAALGIFTALMDLIPIVGSTLAGIVVSLVALSVSLPIAIATAVFYVVFRVAEDYLIVPRTMKFAVDVHPLVTVLAVLVGGALLGIIGALVAIPAAVAVGLVLDEYVFPKKGRT</sequence>
<reference evidence="11" key="1">
    <citation type="submission" date="2017-05" db="EMBL/GenBank/DDBJ databases">
        <title>Streptomyces olivochromogenes NBRC 3561 whole genome shotgun sequence.</title>
        <authorList>
            <person name="Dohra H."/>
            <person name="Kodani S."/>
        </authorList>
    </citation>
    <scope>NUCLEOTIDE SEQUENCE [LARGE SCALE GENOMIC DNA]</scope>
    <source>
        <strain evidence="11">NBRC 3561</strain>
    </source>
</reference>
<comment type="subcellular location">
    <subcellularLocation>
        <location evidence="1">Cell membrane</location>
        <topology evidence="1">Multi-pass membrane protein</topology>
    </subcellularLocation>
</comment>
<keyword evidence="6 9" id="KW-1133">Transmembrane helix</keyword>
<name>A0A250VV68_STROL</name>
<accession>A0A250VV68</accession>
<comment type="similarity">
    <text evidence="2">Belongs to the autoinducer-2 exporter (AI-2E) (TC 2.A.86) family.</text>
</comment>
<dbReference type="Proteomes" id="UP000217446">
    <property type="component" value="Unassembled WGS sequence"/>
</dbReference>
<dbReference type="PANTHER" id="PTHR21716">
    <property type="entry name" value="TRANSMEMBRANE PROTEIN"/>
    <property type="match status" value="1"/>
</dbReference>
<dbReference type="Pfam" id="PF01594">
    <property type="entry name" value="AI-2E_transport"/>
    <property type="match status" value="1"/>
</dbReference>
<feature type="transmembrane region" description="Helical" evidence="9">
    <location>
        <begin position="198"/>
        <end position="220"/>
    </location>
</feature>
<feature type="transmembrane region" description="Helical" evidence="9">
    <location>
        <begin position="113"/>
        <end position="134"/>
    </location>
</feature>
<evidence type="ECO:0000256" key="5">
    <source>
        <dbReference type="ARBA" id="ARBA00022692"/>
    </source>
</evidence>
<gene>
    <name evidence="10" type="ORF">SO3561_09557</name>
</gene>
<evidence type="ECO:0000256" key="3">
    <source>
        <dbReference type="ARBA" id="ARBA00022448"/>
    </source>
</evidence>
<feature type="transmembrane region" description="Helical" evidence="9">
    <location>
        <begin position="277"/>
        <end position="296"/>
    </location>
</feature>
<dbReference type="GO" id="GO:0055085">
    <property type="term" value="P:transmembrane transport"/>
    <property type="evidence" value="ECO:0007669"/>
    <property type="project" value="TreeGrafter"/>
</dbReference>
<dbReference type="STRING" id="1963.AQJ27_36575"/>
<feature type="transmembrane region" description="Helical" evidence="9">
    <location>
        <begin position="303"/>
        <end position="330"/>
    </location>
</feature>
<dbReference type="PANTHER" id="PTHR21716:SF53">
    <property type="entry name" value="PERMEASE PERM-RELATED"/>
    <property type="match status" value="1"/>
</dbReference>
<feature type="transmembrane region" description="Helical" evidence="9">
    <location>
        <begin position="253"/>
        <end position="271"/>
    </location>
</feature>
<evidence type="ECO:0000313" key="11">
    <source>
        <dbReference type="Proteomes" id="UP000217446"/>
    </source>
</evidence>
<evidence type="ECO:0000256" key="9">
    <source>
        <dbReference type="SAM" id="Phobius"/>
    </source>
</evidence>
<feature type="transmembrane region" description="Helical" evidence="9">
    <location>
        <begin position="56"/>
        <end position="74"/>
    </location>
</feature>
<dbReference type="EMBL" id="BDQI01000043">
    <property type="protein sequence ID" value="GAX57986.1"/>
    <property type="molecule type" value="Genomic_DNA"/>
</dbReference>
<keyword evidence="7 9" id="KW-0472">Membrane</keyword>
<organism evidence="10 11">
    <name type="scientific">Streptomyces olivochromogenes</name>
    <dbReference type="NCBI Taxonomy" id="1963"/>
    <lineage>
        <taxon>Bacteria</taxon>
        <taxon>Bacillati</taxon>
        <taxon>Actinomycetota</taxon>
        <taxon>Actinomycetes</taxon>
        <taxon>Kitasatosporales</taxon>
        <taxon>Streptomycetaceae</taxon>
        <taxon>Streptomyces</taxon>
    </lineage>
</organism>
<evidence type="ECO:0000256" key="1">
    <source>
        <dbReference type="ARBA" id="ARBA00004651"/>
    </source>
</evidence>
<feature type="region of interest" description="Disordered" evidence="8">
    <location>
        <begin position="1"/>
        <end position="52"/>
    </location>
</feature>
<evidence type="ECO:0000256" key="4">
    <source>
        <dbReference type="ARBA" id="ARBA00022475"/>
    </source>
</evidence>
<dbReference type="GO" id="GO:0005886">
    <property type="term" value="C:plasma membrane"/>
    <property type="evidence" value="ECO:0007669"/>
    <property type="project" value="UniProtKB-SubCell"/>
</dbReference>
<dbReference type="AlphaFoldDB" id="A0A250VV68"/>
<comment type="caution">
    <text evidence="10">The sequence shown here is derived from an EMBL/GenBank/DDBJ whole genome shotgun (WGS) entry which is preliminary data.</text>
</comment>
<evidence type="ECO:0000256" key="6">
    <source>
        <dbReference type="ARBA" id="ARBA00022989"/>
    </source>
</evidence>
<keyword evidence="5 9" id="KW-0812">Transmembrane</keyword>
<keyword evidence="4" id="KW-1003">Cell membrane</keyword>
<evidence type="ECO:0000256" key="2">
    <source>
        <dbReference type="ARBA" id="ARBA00009773"/>
    </source>
</evidence>
<evidence type="ECO:0000313" key="10">
    <source>
        <dbReference type="EMBL" id="GAX57986.1"/>
    </source>
</evidence>